<protein>
    <recommendedName>
        <fullName evidence="4">DPEP2 neighbor</fullName>
    </recommendedName>
</protein>
<gene>
    <name evidence="2" type="primary">LOC115280245</name>
</gene>
<dbReference type="OMA" id="MTDRILY"/>
<reference evidence="2" key="2">
    <citation type="submission" date="2025-08" db="UniProtKB">
        <authorList>
            <consortium name="Ensembl"/>
        </authorList>
    </citation>
    <scope>IDENTIFICATION</scope>
</reference>
<evidence type="ECO:0000313" key="3">
    <source>
        <dbReference type="Proteomes" id="UP000472268"/>
    </source>
</evidence>
<evidence type="ECO:0000313" key="2">
    <source>
        <dbReference type="Ensembl" id="ENSSSUP00005021921.1"/>
    </source>
</evidence>
<dbReference type="Ensembl" id="ENSSSUT00005025103.1">
    <property type="protein sequence ID" value="ENSSSUP00005021921.1"/>
    <property type="gene ID" value="ENSSSUG00005014314.1"/>
</dbReference>
<keyword evidence="3" id="KW-1185">Reference proteome</keyword>
<name>A0A673UKF4_SURSU</name>
<reference evidence="2" key="3">
    <citation type="submission" date="2025-09" db="UniProtKB">
        <authorList>
            <consortium name="Ensembl"/>
        </authorList>
    </citation>
    <scope>IDENTIFICATION</scope>
</reference>
<organism evidence="2 3">
    <name type="scientific">Suricata suricatta</name>
    <name type="common">Meerkat</name>
    <dbReference type="NCBI Taxonomy" id="37032"/>
    <lineage>
        <taxon>Eukaryota</taxon>
        <taxon>Metazoa</taxon>
        <taxon>Chordata</taxon>
        <taxon>Craniata</taxon>
        <taxon>Vertebrata</taxon>
        <taxon>Euteleostomi</taxon>
        <taxon>Mammalia</taxon>
        <taxon>Eutheria</taxon>
        <taxon>Laurasiatheria</taxon>
        <taxon>Carnivora</taxon>
        <taxon>Feliformia</taxon>
        <taxon>Herpestidae</taxon>
        <taxon>Suricata</taxon>
    </lineage>
</organism>
<reference evidence="2 3" key="1">
    <citation type="submission" date="2019-05" db="EMBL/GenBank/DDBJ databases">
        <title>A Chromosome-scale Meerkat (S. suricatta) Genome Assembly.</title>
        <authorList>
            <person name="Dudchenko O."/>
            <person name="Lieberman Aiden E."/>
            <person name="Tung J."/>
            <person name="Barreiro L.B."/>
            <person name="Clutton-Brock T.H."/>
        </authorList>
    </citation>
    <scope>NUCLEOTIDE SEQUENCE [LARGE SCALE GENOMIC DNA]</scope>
</reference>
<evidence type="ECO:0000256" key="1">
    <source>
        <dbReference type="SAM" id="MobiDB-lite"/>
    </source>
</evidence>
<dbReference type="OrthoDB" id="9442052at2759"/>
<sequence>MCDRIFFTHSNLSSVPWEGIPAVGGSTSPTPAHYHVVYQGCGETRMSWHGETYCLVGGYRTYGDAPLATPAKKEAEKPVPRQAPKRHLRVTESDEKDGCPSPKIPRLQCGGRRLTRKKLAG</sequence>
<dbReference type="GeneID" id="115280245"/>
<feature type="region of interest" description="Disordered" evidence="1">
    <location>
        <begin position="70"/>
        <end position="121"/>
    </location>
</feature>
<feature type="compositionally biased region" description="Basic and acidic residues" evidence="1">
    <location>
        <begin position="89"/>
        <end position="98"/>
    </location>
</feature>
<accession>A0A673UKF4</accession>
<dbReference type="RefSeq" id="XP_029780866.1">
    <property type="nucleotide sequence ID" value="XM_029925006.1"/>
</dbReference>
<dbReference type="AlphaFoldDB" id="A0A673UKF4"/>
<evidence type="ECO:0008006" key="4">
    <source>
        <dbReference type="Google" id="ProtNLM"/>
    </source>
</evidence>
<proteinExistence type="predicted"/>
<dbReference type="Proteomes" id="UP000472268">
    <property type="component" value="Chromosome 16"/>
</dbReference>